<protein>
    <submittedName>
        <fullName evidence="2">Uncharacterized protein</fullName>
    </submittedName>
</protein>
<keyword evidence="3" id="KW-1185">Reference proteome</keyword>
<reference evidence="2" key="1">
    <citation type="journal article" date="2022" name="bioRxiv">
        <title>Sequencing and chromosome-scale assembly of the giantPleurodeles waltlgenome.</title>
        <authorList>
            <person name="Brown T."/>
            <person name="Elewa A."/>
            <person name="Iarovenko S."/>
            <person name="Subramanian E."/>
            <person name="Araus A.J."/>
            <person name="Petzold A."/>
            <person name="Susuki M."/>
            <person name="Suzuki K.-i.T."/>
            <person name="Hayashi T."/>
            <person name="Toyoda A."/>
            <person name="Oliveira C."/>
            <person name="Osipova E."/>
            <person name="Leigh N.D."/>
            <person name="Simon A."/>
            <person name="Yun M.H."/>
        </authorList>
    </citation>
    <scope>NUCLEOTIDE SEQUENCE</scope>
    <source>
        <strain evidence="2">20211129_DDA</strain>
        <tissue evidence="2">Liver</tissue>
    </source>
</reference>
<organism evidence="2 3">
    <name type="scientific">Pleurodeles waltl</name>
    <name type="common">Iberian ribbed newt</name>
    <dbReference type="NCBI Taxonomy" id="8319"/>
    <lineage>
        <taxon>Eukaryota</taxon>
        <taxon>Metazoa</taxon>
        <taxon>Chordata</taxon>
        <taxon>Craniata</taxon>
        <taxon>Vertebrata</taxon>
        <taxon>Euteleostomi</taxon>
        <taxon>Amphibia</taxon>
        <taxon>Batrachia</taxon>
        <taxon>Caudata</taxon>
        <taxon>Salamandroidea</taxon>
        <taxon>Salamandridae</taxon>
        <taxon>Pleurodelinae</taxon>
        <taxon>Pleurodeles</taxon>
    </lineage>
</organism>
<dbReference type="AlphaFoldDB" id="A0AAV7VD93"/>
<name>A0AAV7VD93_PLEWA</name>
<proteinExistence type="predicted"/>
<dbReference type="EMBL" id="JANPWB010000003">
    <property type="protein sequence ID" value="KAJ1198747.1"/>
    <property type="molecule type" value="Genomic_DNA"/>
</dbReference>
<evidence type="ECO:0000256" key="1">
    <source>
        <dbReference type="SAM" id="MobiDB-lite"/>
    </source>
</evidence>
<dbReference type="Proteomes" id="UP001066276">
    <property type="component" value="Chromosome 2_1"/>
</dbReference>
<feature type="compositionally biased region" description="Acidic residues" evidence="1">
    <location>
        <begin position="10"/>
        <end position="21"/>
    </location>
</feature>
<comment type="caution">
    <text evidence="2">The sequence shown here is derived from an EMBL/GenBank/DDBJ whole genome shotgun (WGS) entry which is preliminary data.</text>
</comment>
<sequence>MSVGNLGDCPETDNDMQEEDERQMAASPEKLHLILNSVNISHNVLKSKIDKVSVDLGILSDDHRKLADRAKQKTQVLEGFEPTVRGLQDAMATLLHEADLLDGCADDTEECSGAIMSES</sequence>
<feature type="region of interest" description="Disordered" evidence="1">
    <location>
        <begin position="1"/>
        <end position="26"/>
    </location>
</feature>
<accession>A0AAV7VD93</accession>
<evidence type="ECO:0000313" key="3">
    <source>
        <dbReference type="Proteomes" id="UP001066276"/>
    </source>
</evidence>
<gene>
    <name evidence="2" type="ORF">NDU88_002586</name>
</gene>
<evidence type="ECO:0000313" key="2">
    <source>
        <dbReference type="EMBL" id="KAJ1198747.1"/>
    </source>
</evidence>